<feature type="transmembrane region" description="Helical" evidence="1">
    <location>
        <begin position="120"/>
        <end position="138"/>
    </location>
</feature>
<feature type="transmembrane region" description="Helical" evidence="1">
    <location>
        <begin position="275"/>
        <end position="296"/>
    </location>
</feature>
<feature type="transmembrane region" description="Helical" evidence="1">
    <location>
        <begin position="6"/>
        <end position="24"/>
    </location>
</feature>
<feature type="transmembrane region" description="Helical" evidence="1">
    <location>
        <begin position="247"/>
        <end position="268"/>
    </location>
</feature>
<organism evidence="2">
    <name type="scientific">Roseihalotalea indica</name>
    <dbReference type="NCBI Taxonomy" id="2867963"/>
    <lineage>
        <taxon>Bacteria</taxon>
        <taxon>Pseudomonadati</taxon>
        <taxon>Bacteroidota</taxon>
        <taxon>Cytophagia</taxon>
        <taxon>Cytophagales</taxon>
        <taxon>Catalimonadaceae</taxon>
        <taxon>Roseihalotalea</taxon>
    </lineage>
</organism>
<accession>A0AA49GUF6</accession>
<evidence type="ECO:0000313" key="2">
    <source>
        <dbReference type="EMBL" id="WKN39601.1"/>
    </source>
</evidence>
<keyword evidence="1" id="KW-0812">Transmembrane</keyword>
<keyword evidence="1" id="KW-0472">Membrane</keyword>
<evidence type="ECO:0000256" key="1">
    <source>
        <dbReference type="SAM" id="Phobius"/>
    </source>
</evidence>
<sequence length="355" mass="41552">MGIQFYQESAGFLFILLAFGVGILRPIEHIYLIEAAISSPFVLSLLLTAWSMYWIKAVHFTLLKLEKADHQWMYSIVLLPKFQQFFAWGIVGITQYLLATSYIMLIIVKAFYLQQWTAGVVGVLLILAMHLLGIGLYIQKTCHPGAHQAISKFTLKINRQFAKPVYAWFWWALFRNHTVMLALTKLLSLGLLLISYHLYQRDTYDTRLLSVTLLAVGFLHASMMYYYHFFQHQQLSFTRNLPIPLYTIFRTHLITLLLIVLPESILLLRYFVPEAGWFIASEHILFLLSLLSLIYHSQLLDLRPMEKFVRSLFYAFILYFLVIMYGTPMSLLIMVNLLVSYRLFRKSFDQFELQP</sequence>
<dbReference type="AlphaFoldDB" id="A0AA49GUF6"/>
<feature type="transmembrane region" description="Helical" evidence="1">
    <location>
        <begin position="316"/>
        <end position="339"/>
    </location>
</feature>
<feature type="transmembrane region" description="Helical" evidence="1">
    <location>
        <begin position="85"/>
        <end position="108"/>
    </location>
</feature>
<dbReference type="EMBL" id="CP120682">
    <property type="protein sequence ID" value="WKN39601.1"/>
    <property type="molecule type" value="Genomic_DNA"/>
</dbReference>
<name>A0AA49GUF6_9BACT</name>
<keyword evidence="1" id="KW-1133">Transmembrane helix</keyword>
<feature type="transmembrane region" description="Helical" evidence="1">
    <location>
        <begin position="31"/>
        <end position="55"/>
    </location>
</feature>
<feature type="transmembrane region" description="Helical" evidence="1">
    <location>
        <begin position="208"/>
        <end position="227"/>
    </location>
</feature>
<feature type="transmembrane region" description="Helical" evidence="1">
    <location>
        <begin position="178"/>
        <end position="196"/>
    </location>
</feature>
<reference evidence="2" key="1">
    <citation type="journal article" date="2023" name="Comput. Struct. Biotechnol. J.">
        <title>Discovery of a novel marine Bacteroidetes with a rich repertoire of carbohydrate-active enzymes.</title>
        <authorList>
            <person name="Chen B."/>
            <person name="Liu G."/>
            <person name="Chen Q."/>
            <person name="Wang H."/>
            <person name="Liu L."/>
            <person name="Tang K."/>
        </authorList>
    </citation>
    <scope>NUCLEOTIDE SEQUENCE</scope>
    <source>
        <strain evidence="2">TK19036</strain>
    </source>
</reference>
<reference evidence="2" key="2">
    <citation type="journal article" date="2024" name="Antonie Van Leeuwenhoek">
        <title>Roseihalotalea indica gen. nov., sp. nov., a halophilic Bacteroidetes from mesopelagic Southwest Indian Ocean with higher carbohydrate metabolic potential.</title>
        <authorList>
            <person name="Chen B."/>
            <person name="Zhang M."/>
            <person name="Lin D."/>
            <person name="Ye J."/>
            <person name="Tang K."/>
        </authorList>
    </citation>
    <scope>NUCLEOTIDE SEQUENCE</scope>
    <source>
        <strain evidence="2">TK19036</strain>
    </source>
</reference>
<protein>
    <submittedName>
        <fullName evidence="2">Uncharacterized protein</fullName>
    </submittedName>
</protein>
<gene>
    <name evidence="2" type="ORF">K4G66_12950</name>
</gene>
<proteinExistence type="predicted"/>